<evidence type="ECO:0000313" key="10">
    <source>
        <dbReference type="EMBL" id="KCW45145.1"/>
    </source>
</evidence>
<dbReference type="InterPro" id="IPR011009">
    <property type="entry name" value="Kinase-like_dom_sf"/>
</dbReference>
<dbReference type="GO" id="GO:0004672">
    <property type="term" value="F:protein kinase activity"/>
    <property type="evidence" value="ECO:0007669"/>
    <property type="project" value="InterPro"/>
</dbReference>
<dbReference type="FunFam" id="3.80.10.10:FF:000383">
    <property type="entry name" value="Leucine-rich repeat receptor protein kinase EMS1"/>
    <property type="match status" value="1"/>
</dbReference>
<sequence>MIEDPLGIMSSCGRIPDELRYLVERELIAFVVERNNLTRGIPNWSGNGSSLVNLESQQNNLRGRIPTELGSISRLEFLHIGFNKLTGRIPSSIYNLTSLLSLAVNRNNLHGEIPLEIGNYFPHLQFLFLGENRFSGQVPHSLPNATRLGELYLEFNSFTESVPTNIGNLMDLTKISFSVNQLQTGLDGLSFLTALTNCTKLKYLDFGYNKLRGEIPASIACISGEIPHGIRKLQNLTYLYLWGNSISGAIPSSLGIITQLLRLSLRYNQLEGDILLSLGRCRQLQALALSNNNLNGTIPKEVIGLSCLSLHFGVAGNSLIGPLPLEVGNMSQIVQVDLSHNRLTGEIPSTLFQCPMLNLEGEVPQEGIFRDMKCISIMRNKELCGGIKELGLPACKVHDKKKRRKLPKLKISIAVTISFLIMLTCFVAILYGRRKSTMRPSLALPTNERFPKVSYAKLCQATNEILDGNRLVTVKVLNLNQKGAFKSFLAECETLRNVRHQNLVNIIIVCSLINFKGAEFKALVYDLMGNGSLEWWLHPSENPLDMPKLNLN</sequence>
<dbReference type="EMBL" id="KK198905">
    <property type="protein sequence ID" value="KCW45145.1"/>
    <property type="molecule type" value="Genomic_DNA"/>
</dbReference>
<dbReference type="GO" id="GO:0016020">
    <property type="term" value="C:membrane"/>
    <property type="evidence" value="ECO:0007669"/>
    <property type="project" value="UniProtKB-SubCell"/>
</dbReference>
<comment type="subcellular location">
    <subcellularLocation>
        <location evidence="1">Membrane</location>
        <topology evidence="1">Single-pass membrane protein</topology>
    </subcellularLocation>
</comment>
<dbReference type="Gene3D" id="3.80.10.10">
    <property type="entry name" value="Ribonuclease Inhibitor"/>
    <property type="match status" value="2"/>
</dbReference>
<evidence type="ECO:0000256" key="3">
    <source>
        <dbReference type="ARBA" id="ARBA00022692"/>
    </source>
</evidence>
<evidence type="ECO:0000256" key="5">
    <source>
        <dbReference type="ARBA" id="ARBA00022989"/>
    </source>
</evidence>
<keyword evidence="3 7" id="KW-0812">Transmembrane</keyword>
<dbReference type="InterPro" id="IPR032675">
    <property type="entry name" value="LRR_dom_sf"/>
</dbReference>
<accession>A0A058ZVR5</accession>
<keyword evidence="4" id="KW-0677">Repeat</keyword>
<keyword evidence="5 7" id="KW-1133">Transmembrane helix</keyword>
<dbReference type="InterPro" id="IPR051809">
    <property type="entry name" value="Plant_receptor-like_S/T_kinase"/>
</dbReference>
<evidence type="ECO:0000256" key="4">
    <source>
        <dbReference type="ARBA" id="ARBA00022737"/>
    </source>
</evidence>
<feature type="transmembrane region" description="Helical" evidence="7">
    <location>
        <begin position="411"/>
        <end position="431"/>
    </location>
</feature>
<evidence type="ECO:0000259" key="8">
    <source>
        <dbReference type="Pfam" id="PF07714"/>
    </source>
</evidence>
<gene>
    <name evidence="10" type="ORF">EUGRSUZ_L01242</name>
</gene>
<feature type="domain" description="Serine-threonine/tyrosine-protein kinase catalytic" evidence="8">
    <location>
        <begin position="464"/>
        <end position="549"/>
    </location>
</feature>
<evidence type="ECO:0000256" key="6">
    <source>
        <dbReference type="ARBA" id="ARBA00023136"/>
    </source>
</evidence>
<dbReference type="PANTHER" id="PTHR27008:SF610">
    <property type="entry name" value="SERINE-THREONINE_TYROSINE-PROTEIN KINASE CATALYTIC DOMAIN-CONTAINING PROTEIN"/>
    <property type="match status" value="1"/>
</dbReference>
<evidence type="ECO:0000256" key="1">
    <source>
        <dbReference type="ARBA" id="ARBA00004167"/>
    </source>
</evidence>
<reference evidence="9" key="3">
    <citation type="submission" date="2023-04" db="EMBL/GenBank/DDBJ databases">
        <title>WGS assembly of Eucalyptus grandis.</title>
        <authorList>
            <person name="Myburg A."/>
            <person name="Grattapaglia D."/>
            <person name="Tuskan G."/>
            <person name="Hellsten U."/>
            <person name="Hayes R."/>
            <person name="Grimwood J."/>
            <person name="Jenkins J."/>
            <person name="Lindquist E."/>
            <person name="Tice H."/>
            <person name="Bauer D."/>
            <person name="Goodstein D."/>
            <person name="Dubchak I."/>
            <person name="Poliakov A."/>
            <person name="Mizrachi E."/>
            <person name="Kullan A."/>
            <person name="Hussey S."/>
            <person name="Pinard D."/>
            <person name="Van D."/>
            <person name="Singh P."/>
            <person name="Van J."/>
            <person name="Silva-Junior O."/>
            <person name="Togawa R."/>
            <person name="Pappas M."/>
            <person name="Faria D."/>
            <person name="Sansaloni C."/>
            <person name="Petroli C."/>
            <person name="Yang X."/>
            <person name="Ranjan P."/>
            <person name="Tschaplinski T."/>
            <person name="Ye C."/>
            <person name="Li T."/>
            <person name="Sterck L."/>
            <person name="Vanneste K."/>
            <person name="Murat F."/>
            <person name="Soler M."/>
            <person name="Clemente H."/>
            <person name="Saidi N."/>
            <person name="Cassan-Wang H."/>
            <person name="Dunand C."/>
            <person name="Hefer C."/>
            <person name="Bornberg-Bauer E."/>
            <person name="Kersting A."/>
            <person name="Vining K."/>
            <person name="Amarasinghe V."/>
            <person name="Ranik M."/>
            <person name="Naithani S."/>
            <person name="Elser J."/>
            <person name="Boyd A."/>
            <person name="Liston A."/>
            <person name="Spatafora J."/>
            <person name="Dharmwardhana P."/>
            <person name="Raja R."/>
            <person name="Sullivan C."/>
            <person name="Romanel E."/>
            <person name="Alves-Ferreira M."/>
            <person name="Kulheim C."/>
            <person name="Foley W."/>
            <person name="Carocha V."/>
            <person name="Paiva J."/>
            <person name="Kudrna D."/>
            <person name="Brommonschenkel S."/>
            <person name="Pasquali G."/>
            <person name="Byrne M."/>
            <person name="Rigault P."/>
            <person name="Tibbits J."/>
            <person name="Spokevicius A."/>
            <person name="Jones R."/>
            <person name="Steane D."/>
            <person name="Vaillancourt R."/>
            <person name="Potts B."/>
            <person name="Joubert F."/>
            <person name="Barry K."/>
            <person name="Pappas G."/>
            <person name="Strauss S."/>
            <person name="Jaiswal P."/>
            <person name="Grima-Pettenati J."/>
            <person name="Salse J."/>
            <person name="Van D."/>
            <person name="Rokhsar D."/>
            <person name="Schmutz J."/>
        </authorList>
    </citation>
    <scope>NUCLEOTIDE SEQUENCE</scope>
    <source>
        <tissue evidence="9">Leaf extractions</tissue>
    </source>
</reference>
<reference evidence="9" key="2">
    <citation type="journal article" date="2014" name="Nature">
        <title>The genome of Eucalyptus grandis.</title>
        <authorList>
            <person name="Myburg A.A."/>
            <person name="Grattapaglia D."/>
            <person name="Tuskan G.A."/>
            <person name="Hellsten U."/>
            <person name="Hayes R.D."/>
            <person name="Grimwood J."/>
            <person name="Jenkins J."/>
            <person name="Lindquist E."/>
            <person name="Tice H."/>
            <person name="Bauer D."/>
            <person name="Goodstein D.M."/>
            <person name="Dubchak I."/>
            <person name="Poliakov A."/>
            <person name="Mizrachi E."/>
            <person name="Kullan A.R."/>
            <person name="Hussey S.G."/>
            <person name="Pinard D."/>
            <person name="van der Merwe K."/>
            <person name="Singh P."/>
            <person name="van Jaarsveld I."/>
            <person name="Silva-Junior O.B."/>
            <person name="Togawa R.C."/>
            <person name="Pappas M.R."/>
            <person name="Faria D.A."/>
            <person name="Sansaloni C.P."/>
            <person name="Petroli C.D."/>
            <person name="Yang X."/>
            <person name="Ranjan P."/>
            <person name="Tschaplinski T.J."/>
            <person name="Ye C.Y."/>
            <person name="Li T."/>
            <person name="Sterck L."/>
            <person name="Vanneste K."/>
            <person name="Murat F."/>
            <person name="Soler M."/>
            <person name="Clemente H.S."/>
            <person name="Saidi N."/>
            <person name="Cassan-Wang H."/>
            <person name="Dunand C."/>
            <person name="Hefer C.A."/>
            <person name="Bornberg-Bauer E."/>
            <person name="Kersting A.R."/>
            <person name="Vining K."/>
            <person name="Amarasinghe V."/>
            <person name="Ranik M."/>
            <person name="Naithani S."/>
            <person name="Elser J."/>
            <person name="Boyd A.E."/>
            <person name="Liston A."/>
            <person name="Spatafora J.W."/>
            <person name="Dharmwardhana P."/>
            <person name="Raja R."/>
            <person name="Sullivan C."/>
            <person name="Romanel E."/>
            <person name="Alves-Ferreira M."/>
            <person name="Kulheim C."/>
            <person name="Foley W."/>
            <person name="Carocha V."/>
            <person name="Paiva J."/>
            <person name="Kudrna D."/>
            <person name="Brommonschenkel S.H."/>
            <person name="Pasquali G."/>
            <person name="Byrne M."/>
            <person name="Rigault P."/>
            <person name="Tibbits J."/>
            <person name="Spokevicius A."/>
            <person name="Jones R.C."/>
            <person name="Steane D.A."/>
            <person name="Vaillancourt R.E."/>
            <person name="Potts B.M."/>
            <person name="Joubert F."/>
            <person name="Barry K."/>
            <person name="Pappas G.J."/>
            <person name="Strauss S.H."/>
            <person name="Jaiswal P."/>
            <person name="Grima-Pettenati J."/>
            <person name="Salse J."/>
            <person name="Van de Peer Y."/>
            <person name="Rokhsar D.S."/>
            <person name="Schmutz J."/>
        </authorList>
    </citation>
    <scope>NUCLEOTIDE SEQUENCE</scope>
    <source>
        <tissue evidence="9">Leaf extractions</tissue>
    </source>
</reference>
<name>A0A058ZVR5_EUCGR</name>
<dbReference type="PANTHER" id="PTHR27008">
    <property type="entry name" value="OS04G0122200 PROTEIN"/>
    <property type="match status" value="1"/>
</dbReference>
<dbReference type="Gramene" id="KCW45145">
    <property type="protein sequence ID" value="KCW45145"/>
    <property type="gene ID" value="EUGRSUZ_L01242"/>
</dbReference>
<protein>
    <recommendedName>
        <fullName evidence="8">Serine-threonine/tyrosine-protein kinase catalytic domain-containing protein</fullName>
    </recommendedName>
</protein>
<proteinExistence type="predicted"/>
<keyword evidence="2" id="KW-0433">Leucine-rich repeat</keyword>
<dbReference type="Proteomes" id="UP000030711">
    <property type="component" value="Unassembled WGS sequence"/>
</dbReference>
<evidence type="ECO:0000313" key="9">
    <source>
        <dbReference type="EMBL" id="KAK2632674.1"/>
    </source>
</evidence>
<keyword evidence="6 7" id="KW-0472">Membrane</keyword>
<dbReference type="InterPro" id="IPR001245">
    <property type="entry name" value="Ser-Thr/Tyr_kinase_cat_dom"/>
</dbReference>
<evidence type="ECO:0000313" key="11">
    <source>
        <dbReference type="Proteomes" id="UP000030711"/>
    </source>
</evidence>
<keyword evidence="11" id="KW-1185">Reference proteome</keyword>
<dbReference type="Pfam" id="PF00560">
    <property type="entry name" value="LRR_1"/>
    <property type="match status" value="5"/>
</dbReference>
<dbReference type="SUPFAM" id="SSF52047">
    <property type="entry name" value="RNI-like"/>
    <property type="match status" value="1"/>
</dbReference>
<dbReference type="InterPro" id="IPR001611">
    <property type="entry name" value="Leu-rich_rpt"/>
</dbReference>
<reference evidence="9" key="4">
    <citation type="submission" date="2023-07" db="EMBL/GenBank/DDBJ databases">
        <authorList>
            <person name="Myburg A.A."/>
            <person name="Grattapaglia D."/>
            <person name="Tuskan G.A."/>
            <person name="Hellsten U."/>
            <person name="Hayes R.D."/>
            <person name="Grimwood J."/>
            <person name="Jenkins J."/>
            <person name="Lindquist E."/>
            <person name="Tice H."/>
            <person name="Bauer D."/>
            <person name="Goodstein D.M."/>
            <person name="Dubchak I."/>
            <person name="Poliakov A."/>
            <person name="Mizrachi E."/>
            <person name="Kullan A.R."/>
            <person name="Hussey S.G."/>
            <person name="Pinard D."/>
            <person name="Van D.M."/>
            <person name="Singh P."/>
            <person name="Van J.I."/>
            <person name="Silva-Junior O.B."/>
            <person name="Togawa R.C."/>
            <person name="Pappas M.R."/>
            <person name="Faria D.A."/>
            <person name="Sansaloni C.P."/>
            <person name="Petroli C.D."/>
            <person name="Yang X."/>
            <person name="Ranjan P."/>
            <person name="Tschaplinski T.J."/>
            <person name="Ye C.Y."/>
            <person name="Li T."/>
            <person name="Sterck L."/>
            <person name="Vanneste K."/>
            <person name="Murat F."/>
            <person name="Soler M."/>
            <person name="Clemente H.S."/>
            <person name="Saidi N."/>
            <person name="Cassan-Wang H."/>
            <person name="Dunand C."/>
            <person name="Hefer C.A."/>
            <person name="Bornberg-Bauer E."/>
            <person name="Kersting A.R."/>
            <person name="Vining K."/>
            <person name="Amarasinghe V."/>
            <person name="Ranik M."/>
            <person name="Naithani S."/>
            <person name="Elser J."/>
            <person name="Boyd A.E."/>
            <person name="Liston A."/>
            <person name="Spatafora J.W."/>
            <person name="Dharmwardhana P."/>
            <person name="Raja R."/>
            <person name="Sullivan C."/>
            <person name="Romanel E."/>
            <person name="Alves-Ferreira M."/>
            <person name="Kulheim C."/>
            <person name="Foley W."/>
            <person name="Carocha V."/>
            <person name="Paiva J."/>
            <person name="Kudrna D."/>
            <person name="Brommonschenkel S.H."/>
            <person name="Pasquali G."/>
            <person name="Byrne M."/>
            <person name="Rigault P."/>
            <person name="Tibbits J."/>
            <person name="Spokevicius A."/>
            <person name="Jones R.C."/>
            <person name="Steane D.A."/>
            <person name="Vaillancourt R.E."/>
            <person name="Potts B.M."/>
            <person name="Joubert F."/>
            <person name="Barry K."/>
            <person name="Pappas G.J."/>
            <person name="Strauss S.H."/>
            <person name="Jaiswal P."/>
            <person name="Grima-Pettenati J."/>
            <person name="Salse J."/>
            <person name="Van D.P."/>
            <person name="Rokhsar D.S."/>
            <person name="Schmutz J."/>
        </authorList>
    </citation>
    <scope>NUCLEOTIDE SEQUENCE</scope>
    <source>
        <tissue evidence="9">Leaf extractions</tissue>
    </source>
</reference>
<dbReference type="InParanoid" id="A0A058ZVR5"/>
<dbReference type="Gene3D" id="1.10.510.10">
    <property type="entry name" value="Transferase(Phosphotransferase) domain 1"/>
    <property type="match status" value="1"/>
</dbReference>
<reference evidence="10" key="1">
    <citation type="submission" date="2013-07" db="EMBL/GenBank/DDBJ databases">
        <title>The genome of Eucalyptus grandis.</title>
        <authorList>
            <person name="Schmutz J."/>
            <person name="Hayes R."/>
            <person name="Myburg A."/>
            <person name="Tuskan G."/>
            <person name="Grattapaglia D."/>
            <person name="Rokhsar D.S."/>
        </authorList>
    </citation>
    <scope>NUCLEOTIDE SEQUENCE</scope>
    <source>
        <tissue evidence="10">Leaf extractions</tissue>
    </source>
</reference>
<dbReference type="FunFam" id="3.80.10.10:FF:000095">
    <property type="entry name" value="LRR receptor-like serine/threonine-protein kinase GSO1"/>
    <property type="match status" value="1"/>
</dbReference>
<dbReference type="AlphaFoldDB" id="A0A058ZVR5"/>
<dbReference type="Pfam" id="PF07714">
    <property type="entry name" value="PK_Tyr_Ser-Thr"/>
    <property type="match status" value="1"/>
</dbReference>
<evidence type="ECO:0000256" key="2">
    <source>
        <dbReference type="ARBA" id="ARBA00022614"/>
    </source>
</evidence>
<evidence type="ECO:0000256" key="7">
    <source>
        <dbReference type="SAM" id="Phobius"/>
    </source>
</evidence>
<organism evidence="10">
    <name type="scientific">Eucalyptus grandis</name>
    <name type="common">Flooded gum</name>
    <dbReference type="NCBI Taxonomy" id="71139"/>
    <lineage>
        <taxon>Eukaryota</taxon>
        <taxon>Viridiplantae</taxon>
        <taxon>Streptophyta</taxon>
        <taxon>Embryophyta</taxon>
        <taxon>Tracheophyta</taxon>
        <taxon>Spermatophyta</taxon>
        <taxon>Magnoliopsida</taxon>
        <taxon>eudicotyledons</taxon>
        <taxon>Gunneridae</taxon>
        <taxon>Pentapetalae</taxon>
        <taxon>rosids</taxon>
        <taxon>malvids</taxon>
        <taxon>Myrtales</taxon>
        <taxon>Myrtaceae</taxon>
        <taxon>Myrtoideae</taxon>
        <taxon>Eucalypteae</taxon>
        <taxon>Eucalyptus</taxon>
    </lineage>
</organism>
<dbReference type="SUPFAM" id="SSF56112">
    <property type="entry name" value="Protein kinase-like (PK-like)"/>
    <property type="match status" value="1"/>
</dbReference>
<dbReference type="EMBL" id="MU848390">
    <property type="protein sequence ID" value="KAK2632674.1"/>
    <property type="molecule type" value="Genomic_DNA"/>
</dbReference>